<evidence type="ECO:0000313" key="1">
    <source>
        <dbReference type="EMBL" id="PON64270.1"/>
    </source>
</evidence>
<dbReference type="Proteomes" id="UP000237105">
    <property type="component" value="Unassembled WGS sequence"/>
</dbReference>
<dbReference type="AlphaFoldDB" id="A0A2P5CT94"/>
<dbReference type="EMBL" id="JXTB01000097">
    <property type="protein sequence ID" value="PON64270.1"/>
    <property type="molecule type" value="Genomic_DNA"/>
</dbReference>
<comment type="caution">
    <text evidence="1">The sequence shown here is derived from an EMBL/GenBank/DDBJ whole genome shotgun (WGS) entry which is preliminary data.</text>
</comment>
<keyword evidence="2" id="KW-1185">Reference proteome</keyword>
<accession>A0A2P5CT94</accession>
<sequence>MANEVFGQKDLFSFHSKNFSLIVGGGSSFVKSDSKIDVIGESNEVLMAANLSGGLAATLLSSSHARGTRVSELGQRKGNRVGPSYAQILSSSTRVDRDVNTSTTLPSLEIVMPHASIIALELSKPSIKGNYVCVQVNKQVLKKKMHGIVLISLIGYNFLSKGETP</sequence>
<name>A0A2P5CT94_PARAD</name>
<gene>
    <name evidence="1" type="ORF">PanWU01x14_125840</name>
</gene>
<evidence type="ECO:0000313" key="2">
    <source>
        <dbReference type="Proteomes" id="UP000237105"/>
    </source>
</evidence>
<proteinExistence type="predicted"/>
<reference evidence="2" key="1">
    <citation type="submission" date="2016-06" db="EMBL/GenBank/DDBJ databases">
        <title>Parallel loss of symbiosis genes in relatives of nitrogen-fixing non-legume Parasponia.</title>
        <authorList>
            <person name="Van Velzen R."/>
            <person name="Holmer R."/>
            <person name="Bu F."/>
            <person name="Rutten L."/>
            <person name="Van Zeijl A."/>
            <person name="Liu W."/>
            <person name="Santuari L."/>
            <person name="Cao Q."/>
            <person name="Sharma T."/>
            <person name="Shen D."/>
            <person name="Roswanjaya Y."/>
            <person name="Wardhani T."/>
            <person name="Kalhor M.S."/>
            <person name="Jansen J."/>
            <person name="Van den Hoogen J."/>
            <person name="Gungor B."/>
            <person name="Hartog M."/>
            <person name="Hontelez J."/>
            <person name="Verver J."/>
            <person name="Yang W.-C."/>
            <person name="Schijlen E."/>
            <person name="Repin R."/>
            <person name="Schilthuizen M."/>
            <person name="Schranz E."/>
            <person name="Heidstra R."/>
            <person name="Miyata K."/>
            <person name="Fedorova E."/>
            <person name="Kohlen W."/>
            <person name="Bisseling T."/>
            <person name="Smit S."/>
            <person name="Geurts R."/>
        </authorList>
    </citation>
    <scope>NUCLEOTIDE SEQUENCE [LARGE SCALE GENOMIC DNA]</scope>
    <source>
        <strain evidence="2">cv. WU1-14</strain>
    </source>
</reference>
<dbReference type="OrthoDB" id="10413487at2759"/>
<organism evidence="1 2">
    <name type="scientific">Parasponia andersonii</name>
    <name type="common">Sponia andersonii</name>
    <dbReference type="NCBI Taxonomy" id="3476"/>
    <lineage>
        <taxon>Eukaryota</taxon>
        <taxon>Viridiplantae</taxon>
        <taxon>Streptophyta</taxon>
        <taxon>Embryophyta</taxon>
        <taxon>Tracheophyta</taxon>
        <taxon>Spermatophyta</taxon>
        <taxon>Magnoliopsida</taxon>
        <taxon>eudicotyledons</taxon>
        <taxon>Gunneridae</taxon>
        <taxon>Pentapetalae</taxon>
        <taxon>rosids</taxon>
        <taxon>fabids</taxon>
        <taxon>Rosales</taxon>
        <taxon>Cannabaceae</taxon>
        <taxon>Parasponia</taxon>
    </lineage>
</organism>
<protein>
    <submittedName>
        <fullName evidence="1">Uncharacterized protein</fullName>
    </submittedName>
</protein>